<sequence length="785" mass="89965">MPPRFQLNLYRHFRDFLKPYAISWRYGVWLQKISKLWQCICIGGIGLFLWTCAPGTQSDQNNASVTTYIDTPFEQEYHEPYPVGQDDKTNEVRSIAVDRQGVVWIATGSGIFSKKADQHEWTSMLPPTEQGPSFSVAIDAQSTVWVGAWNGLYRYKNHIFDQVAGLEAPIAAVTAAQEGVYALGPQGAWLINEKGTQKKNYTLPHAIRNALSDNQGGLWVATDVGLYHVTDQATTLFQKTDELLSASAKGIAFDSTHNLWVAGLGGVTVLQQEKPKQVIQPAQGMPSVFATCVERAPNGSMWVGTETGVVRYRPDGSHSLRFSRRWLLDDHVNDIAFDAEGNAWVATTKGVSAIKRRPMTLAQKQDYFYDVLMKRHIRSPWIAGQCRLPIPGDVTTWESDDDDNDGEYTANYLAMECFRYAATKSPDAKAKAKKAFDFLKLLQEVTGTDGFFARTIVPATWTRVDDGNRTFTPRERADELVKEPRFKAVEIRWRKSADGKWLWKGDTSSDELCGHMMGYYVYYELVADEAEKVVIRKHVARIVDHLIANDFSLTDIDEKHTRWGVWSPNRLNRDPDWAPDRNQNSMELLAFLKLAYYVTGKPIYEQHYRRLIDKEGYLDNMAKIDQQNPAWFIYFDVMLAAYIYPILVRCEKDPEIRSFYESHMDKWLAQRKADKNPLINFLYCYSRDKKVELVPSIDFLVDTPLDLINWTVDHTKREDVSIVRTPVLDELQVNELPPASIRTVVRWDKNPWAAVNGQPDIEREPVFWLLPYWMGRYLGMIEDKK</sequence>
<dbReference type="InterPro" id="IPR008928">
    <property type="entry name" value="6-hairpin_glycosidase_sf"/>
</dbReference>
<proteinExistence type="predicted"/>
<dbReference type="SUPFAM" id="SSF48208">
    <property type="entry name" value="Six-hairpin glycosidases"/>
    <property type="match status" value="1"/>
</dbReference>
<keyword evidence="2" id="KW-1185">Reference proteome</keyword>
<reference evidence="1 2" key="1">
    <citation type="submission" date="2019-12" db="EMBL/GenBank/DDBJ databases">
        <title>Spirosoma sp. HMF4905 genome sequencing and assembly.</title>
        <authorList>
            <person name="Kang H."/>
            <person name="Cha I."/>
            <person name="Kim H."/>
            <person name="Joh K."/>
        </authorList>
    </citation>
    <scope>NUCLEOTIDE SEQUENCE [LARGE SCALE GENOMIC DNA]</scope>
    <source>
        <strain evidence="1 2">HMF4905</strain>
    </source>
</reference>
<comment type="caution">
    <text evidence="1">The sequence shown here is derived from an EMBL/GenBank/DDBJ whole genome shotgun (WGS) entry which is preliminary data.</text>
</comment>
<accession>A0A7K1S4B0</accession>
<dbReference type="Proteomes" id="UP000436006">
    <property type="component" value="Unassembled WGS sequence"/>
</dbReference>
<dbReference type="EMBL" id="WPIN01000001">
    <property type="protein sequence ID" value="MVM28671.1"/>
    <property type="molecule type" value="Genomic_DNA"/>
</dbReference>
<gene>
    <name evidence="1" type="ORF">GO755_01410</name>
</gene>
<evidence type="ECO:0000313" key="2">
    <source>
        <dbReference type="Proteomes" id="UP000436006"/>
    </source>
</evidence>
<dbReference type="Gene3D" id="2.130.10.10">
    <property type="entry name" value="YVTN repeat-like/Quinoprotein amine dehydrogenase"/>
    <property type="match status" value="2"/>
</dbReference>
<organism evidence="1 2">
    <name type="scientific">Spirosoma arboris</name>
    <dbReference type="NCBI Taxonomy" id="2682092"/>
    <lineage>
        <taxon>Bacteria</taxon>
        <taxon>Pseudomonadati</taxon>
        <taxon>Bacteroidota</taxon>
        <taxon>Cytophagia</taxon>
        <taxon>Cytophagales</taxon>
        <taxon>Cytophagaceae</taxon>
        <taxon>Spirosoma</taxon>
    </lineage>
</organism>
<dbReference type="InterPro" id="IPR015943">
    <property type="entry name" value="WD40/YVTN_repeat-like_dom_sf"/>
</dbReference>
<dbReference type="GO" id="GO:0005975">
    <property type="term" value="P:carbohydrate metabolic process"/>
    <property type="evidence" value="ECO:0007669"/>
    <property type="project" value="InterPro"/>
</dbReference>
<dbReference type="SUPFAM" id="SSF63829">
    <property type="entry name" value="Calcium-dependent phosphotriesterase"/>
    <property type="match status" value="2"/>
</dbReference>
<dbReference type="Pfam" id="PF07494">
    <property type="entry name" value="Reg_prop"/>
    <property type="match status" value="1"/>
</dbReference>
<dbReference type="InterPro" id="IPR011110">
    <property type="entry name" value="Reg_prop"/>
</dbReference>
<evidence type="ECO:0000313" key="1">
    <source>
        <dbReference type="EMBL" id="MVM28671.1"/>
    </source>
</evidence>
<name>A0A7K1S4B0_9BACT</name>
<protein>
    <submittedName>
        <fullName evidence="1">Regulator</fullName>
    </submittedName>
</protein>
<dbReference type="AlphaFoldDB" id="A0A7K1S4B0"/>